<evidence type="ECO:0000259" key="1">
    <source>
        <dbReference type="Pfam" id="PF13472"/>
    </source>
</evidence>
<reference evidence="2" key="2">
    <citation type="submission" date="2021-04" db="EMBL/GenBank/DDBJ databases">
        <authorList>
            <person name="Gilroy R."/>
        </authorList>
    </citation>
    <scope>NUCLEOTIDE SEQUENCE</scope>
    <source>
        <strain evidence="2">811</strain>
    </source>
</reference>
<reference evidence="2" key="1">
    <citation type="journal article" date="2021" name="PeerJ">
        <title>Extensive microbial diversity within the chicken gut microbiome revealed by metagenomics and culture.</title>
        <authorList>
            <person name="Gilroy R."/>
            <person name="Ravi A."/>
            <person name="Getino M."/>
            <person name="Pursley I."/>
            <person name="Horton D.L."/>
            <person name="Alikhan N.F."/>
            <person name="Baker D."/>
            <person name="Gharbi K."/>
            <person name="Hall N."/>
            <person name="Watson M."/>
            <person name="Adriaenssens E.M."/>
            <person name="Foster-Nyarko E."/>
            <person name="Jarju S."/>
            <person name="Secka A."/>
            <person name="Antonio M."/>
            <person name="Oren A."/>
            <person name="Chaudhuri R.R."/>
            <person name="La Ragione R."/>
            <person name="Hildebrand F."/>
            <person name="Pallen M.J."/>
        </authorList>
    </citation>
    <scope>NUCLEOTIDE SEQUENCE</scope>
    <source>
        <strain evidence="2">811</strain>
    </source>
</reference>
<dbReference type="CDD" id="cd00229">
    <property type="entry name" value="SGNH_hydrolase"/>
    <property type="match status" value="1"/>
</dbReference>
<name>A0A9D2AEZ3_9FIRM</name>
<proteinExistence type="predicted"/>
<gene>
    <name evidence="2" type="ORF">H9741_02150</name>
</gene>
<accession>A0A9D2AEZ3</accession>
<dbReference type="Pfam" id="PF13472">
    <property type="entry name" value="Lipase_GDSL_2"/>
    <property type="match status" value="1"/>
</dbReference>
<feature type="domain" description="SGNH hydrolase-type esterase" evidence="1">
    <location>
        <begin position="23"/>
        <end position="233"/>
    </location>
</feature>
<dbReference type="Proteomes" id="UP000824204">
    <property type="component" value="Unassembled WGS sequence"/>
</dbReference>
<protein>
    <submittedName>
        <fullName evidence="2">SGNH/GDSL hydrolase family protein</fullName>
    </submittedName>
</protein>
<organism evidence="2 3">
    <name type="scientific">Candidatus Borkfalkia faecipullorum</name>
    <dbReference type="NCBI Taxonomy" id="2838510"/>
    <lineage>
        <taxon>Bacteria</taxon>
        <taxon>Bacillati</taxon>
        <taxon>Bacillota</taxon>
        <taxon>Clostridia</taxon>
        <taxon>Christensenellales</taxon>
        <taxon>Christensenellaceae</taxon>
        <taxon>Candidatus Borkfalkia</taxon>
    </lineage>
</organism>
<sequence length="249" mass="28341">MQISKKNPTQRNPFTFPYGKITVIGDSIPKGLYLENKHIRRIGRGAVNTIAEKLGTEIENFSVFGQTLKKCCEKGLIERWMDEHAGTRDKLILSLGGNDCDYCWEEVEKDPYAPHAPNTPLPEFERLLRFVISSCKSRGTTPAFTSLPPIDSQRYFSNVICGRADGKKIMQFFRGDVTNISRHQECYNTAILKIALENGCPFFDYRSELLLRTDYLDCLSDDGIHPNQQGHDAIAQYFCRLFARNTAVM</sequence>
<keyword evidence="2" id="KW-0378">Hydrolase</keyword>
<dbReference type="PANTHER" id="PTHR30383">
    <property type="entry name" value="THIOESTERASE 1/PROTEASE 1/LYSOPHOSPHOLIPASE L1"/>
    <property type="match status" value="1"/>
</dbReference>
<dbReference type="AlphaFoldDB" id="A0A9D2AEZ3"/>
<dbReference type="PANTHER" id="PTHR30383:SF5">
    <property type="entry name" value="SGNH HYDROLASE-TYPE ESTERASE DOMAIN-CONTAINING PROTEIN"/>
    <property type="match status" value="1"/>
</dbReference>
<dbReference type="SUPFAM" id="SSF52266">
    <property type="entry name" value="SGNH hydrolase"/>
    <property type="match status" value="1"/>
</dbReference>
<dbReference type="GO" id="GO:0004622">
    <property type="term" value="F:phosphatidylcholine lysophospholipase activity"/>
    <property type="evidence" value="ECO:0007669"/>
    <property type="project" value="TreeGrafter"/>
</dbReference>
<dbReference type="InterPro" id="IPR013830">
    <property type="entry name" value="SGNH_hydro"/>
</dbReference>
<comment type="caution">
    <text evidence="2">The sequence shown here is derived from an EMBL/GenBank/DDBJ whole genome shotgun (WGS) entry which is preliminary data.</text>
</comment>
<dbReference type="InterPro" id="IPR036514">
    <property type="entry name" value="SGNH_hydro_sf"/>
</dbReference>
<evidence type="ECO:0000313" key="2">
    <source>
        <dbReference type="EMBL" id="HIX07254.1"/>
    </source>
</evidence>
<evidence type="ECO:0000313" key="3">
    <source>
        <dbReference type="Proteomes" id="UP000824204"/>
    </source>
</evidence>
<dbReference type="InterPro" id="IPR051532">
    <property type="entry name" value="Ester_Hydrolysis_Enzymes"/>
</dbReference>
<dbReference type="Gene3D" id="3.40.50.1110">
    <property type="entry name" value="SGNH hydrolase"/>
    <property type="match status" value="1"/>
</dbReference>
<dbReference type="EMBL" id="DXFX01000029">
    <property type="protein sequence ID" value="HIX07254.1"/>
    <property type="molecule type" value="Genomic_DNA"/>
</dbReference>